<evidence type="ECO:0000256" key="1">
    <source>
        <dbReference type="SAM" id="MobiDB-lite"/>
    </source>
</evidence>
<dbReference type="Proteomes" id="UP000001680">
    <property type="component" value="Chromosome 2"/>
</dbReference>
<reference evidence="3" key="1">
    <citation type="submission" date="2008-04" db="EMBL/GenBank/DDBJ databases">
        <title>Complete sequence of chromosome 2 of Burkholderia ambifaria MC40-6.</title>
        <authorList>
            <person name="Copeland A."/>
            <person name="Lucas S."/>
            <person name="Lapidus A."/>
            <person name="Glavina del Rio T."/>
            <person name="Dalin E."/>
            <person name="Tice H."/>
            <person name="Pitluck S."/>
            <person name="Chain P."/>
            <person name="Malfatti S."/>
            <person name="Shin M."/>
            <person name="Vergez L."/>
            <person name="Lang D."/>
            <person name="Schmutz J."/>
            <person name="Larimer F."/>
            <person name="Land M."/>
            <person name="Hauser L."/>
            <person name="Kyrpides N."/>
            <person name="Lykidis A."/>
            <person name="Ramette A."/>
            <person name="Konstantinidis K."/>
            <person name="Tiedje J."/>
            <person name="Richardson P."/>
        </authorList>
    </citation>
    <scope>NUCLEOTIDE SEQUENCE [LARGE SCALE GENOMIC DNA]</scope>
    <source>
        <strain evidence="3">MC40-6</strain>
    </source>
</reference>
<dbReference type="HOGENOM" id="CLU_1831326_0_0_4"/>
<evidence type="ECO:0000313" key="3">
    <source>
        <dbReference type="Proteomes" id="UP000001680"/>
    </source>
</evidence>
<accession>B1Z1R4</accession>
<gene>
    <name evidence="2" type="ordered locus">BamMC406_5325</name>
</gene>
<protein>
    <submittedName>
        <fullName evidence="2">Uncharacterized protein</fullName>
    </submittedName>
</protein>
<dbReference type="AlphaFoldDB" id="B1Z1R4"/>
<dbReference type="EMBL" id="CP001026">
    <property type="protein sequence ID" value="ACB67769.1"/>
    <property type="molecule type" value="Genomic_DNA"/>
</dbReference>
<proteinExistence type="predicted"/>
<dbReference type="KEGG" id="bac:BamMC406_5325"/>
<evidence type="ECO:0000313" key="2">
    <source>
        <dbReference type="EMBL" id="ACB67769.1"/>
    </source>
</evidence>
<feature type="region of interest" description="Disordered" evidence="1">
    <location>
        <begin position="94"/>
        <end position="127"/>
    </location>
</feature>
<sequence>MLDGQLSFLIGSRQLAGLRHEVDAAADDIDFLVFVAIDSETDALPLGAVRQQWDQNALAKLEPEIKEVELWVSAVSNQCMQVIDCTIWSVKTKLRGGPQSASASRTPAGRQPDASRPASATGRYPTAASLGRSSIAYASD</sequence>
<name>B1Z1R4_BURA4</name>
<organism evidence="2 3">
    <name type="scientific">Burkholderia ambifaria (strain MC40-6)</name>
    <dbReference type="NCBI Taxonomy" id="398577"/>
    <lineage>
        <taxon>Bacteria</taxon>
        <taxon>Pseudomonadati</taxon>
        <taxon>Pseudomonadota</taxon>
        <taxon>Betaproteobacteria</taxon>
        <taxon>Burkholderiales</taxon>
        <taxon>Burkholderiaceae</taxon>
        <taxon>Burkholderia</taxon>
        <taxon>Burkholderia cepacia complex</taxon>
    </lineage>
</organism>